<dbReference type="KEGG" id="csyr:103269289"/>
<feature type="region of interest" description="Disordered" evidence="2">
    <location>
        <begin position="421"/>
        <end position="453"/>
    </location>
</feature>
<dbReference type="AlphaFoldDB" id="A0A1U7UIE7"/>
<dbReference type="InterPro" id="IPR011993">
    <property type="entry name" value="PH-like_dom_sf"/>
</dbReference>
<dbReference type="PANTHER" id="PTHR21642">
    <property type="entry name" value="CEREBRAL CAVERNOUS MALFORMATIONS PROTEIN 2 HOMOLOG"/>
    <property type="match status" value="1"/>
</dbReference>
<dbReference type="CDD" id="cd13516">
    <property type="entry name" value="HHD_CCM2"/>
    <property type="match status" value="1"/>
</dbReference>
<dbReference type="InterPro" id="IPR032375">
    <property type="entry name" value="CCM2_C"/>
</dbReference>
<protein>
    <submittedName>
        <fullName evidence="5">Cerebral cavernous malformations 2 protein</fullName>
    </submittedName>
</protein>
<evidence type="ECO:0000313" key="4">
    <source>
        <dbReference type="Proteomes" id="UP000189704"/>
    </source>
</evidence>
<dbReference type="GeneID" id="103269289"/>
<evidence type="ECO:0000313" key="5">
    <source>
        <dbReference type="RefSeq" id="XP_008065067.2"/>
    </source>
</evidence>
<gene>
    <name evidence="5" type="primary">CCM2</name>
</gene>
<dbReference type="Pfam" id="PF16545">
    <property type="entry name" value="CCM2_C"/>
    <property type="match status" value="1"/>
</dbReference>
<organism evidence="4 5">
    <name type="scientific">Carlito syrichta</name>
    <name type="common">Philippine tarsier</name>
    <name type="synonym">Tarsius syrichta</name>
    <dbReference type="NCBI Taxonomy" id="1868482"/>
    <lineage>
        <taxon>Eukaryota</taxon>
        <taxon>Metazoa</taxon>
        <taxon>Chordata</taxon>
        <taxon>Craniata</taxon>
        <taxon>Vertebrata</taxon>
        <taxon>Euteleostomi</taxon>
        <taxon>Mammalia</taxon>
        <taxon>Eutheria</taxon>
        <taxon>Euarchontoglires</taxon>
        <taxon>Primates</taxon>
        <taxon>Haplorrhini</taxon>
        <taxon>Tarsiiformes</taxon>
        <taxon>Tarsiidae</taxon>
        <taxon>Carlito</taxon>
    </lineage>
</organism>
<feature type="region of interest" description="Disordered" evidence="2">
    <location>
        <begin position="1"/>
        <end position="22"/>
    </location>
</feature>
<dbReference type="STRING" id="1868482.ENSTSYP00000008623"/>
<dbReference type="FunFam" id="1.20.1160.20:FF:000004">
    <property type="entry name" value="Cerebral cavernous malformation 2"/>
    <property type="match status" value="1"/>
</dbReference>
<dbReference type="PANTHER" id="PTHR21642:SF4">
    <property type="entry name" value="CEREBRAL CAVERNOUS MALFORMATIONS 2 PROTEIN"/>
    <property type="match status" value="1"/>
</dbReference>
<evidence type="ECO:0000259" key="3">
    <source>
        <dbReference type="PROSITE" id="PS01179"/>
    </source>
</evidence>
<name>A0A1U7UIE7_CARSF</name>
<dbReference type="GO" id="GO:0001570">
    <property type="term" value="P:vasculogenesis"/>
    <property type="evidence" value="ECO:0007669"/>
    <property type="project" value="TreeGrafter"/>
</dbReference>
<dbReference type="CTD" id="83605"/>
<dbReference type="InterPro" id="IPR006020">
    <property type="entry name" value="PTB/PI_dom"/>
</dbReference>
<feature type="compositionally biased region" description="Polar residues" evidence="2">
    <location>
        <begin position="1"/>
        <end position="15"/>
    </location>
</feature>
<sequence length="474" mass="52250">MHSNYQQRARNQSPSKEIPPQTEFQTVYSMENEPGIVSPFKRVFLKGEKSRDKKAHEKVTERRPLHTVVLSLPERVEPDRLLSDYIEKEVKYLGQLTSIPGYLNPSSRTEILHFIDNAKRAHQLPGHLTQEHDAVLSLSAYNVKLAWRDGEDIILRVPIHDIAAVSYVRDDAAHLVVLKTAQDPGISPSQSLCAESSRGLSAGSLSESAVGPVEACCLVILAAESKVAAEELCCLLGQVFQVVYTESTIDFLDRAIFDGASTPTHHLSSDDSSTKVDIKEVYEVEASTFSFPDSVDAGGVSPLSFDIHASSRGKTVSESELSASATELLQDYMLTLRTKLSSQEIQQFAALLHEYRNGASIHEFCINLRQLYGDSRKFLLLGLRPFIPEKDSQHFENFLETIGVKDGRGIITDSFGRHRRALSTTSSSTTNGNRAAGSSDDRSAPSEGDEWDRMISDISSDIEALGCSMDQDSA</sequence>
<accession>A0A1U7UIE7</accession>
<proteinExistence type="inferred from homology"/>
<reference evidence="5" key="1">
    <citation type="submission" date="2025-08" db="UniProtKB">
        <authorList>
            <consortium name="RefSeq"/>
        </authorList>
    </citation>
    <scope>IDENTIFICATION</scope>
</reference>
<evidence type="ECO:0000256" key="1">
    <source>
        <dbReference type="ARBA" id="ARBA00010822"/>
    </source>
</evidence>
<dbReference type="InterPro" id="IPR026159">
    <property type="entry name" value="Malcavernin"/>
</dbReference>
<dbReference type="Gene3D" id="2.30.29.30">
    <property type="entry name" value="Pleckstrin-homology domain (PH domain)/Phosphotyrosine-binding domain (PTB)"/>
    <property type="match status" value="1"/>
</dbReference>
<dbReference type="Gene3D" id="1.20.1160.20">
    <property type="match status" value="1"/>
</dbReference>
<dbReference type="CDD" id="cd13166">
    <property type="entry name" value="PTB_CCM2"/>
    <property type="match status" value="1"/>
</dbReference>
<dbReference type="OrthoDB" id="5828470at2759"/>
<dbReference type="Proteomes" id="UP000189704">
    <property type="component" value="Unplaced"/>
</dbReference>
<dbReference type="GO" id="GO:0007507">
    <property type="term" value="P:heart development"/>
    <property type="evidence" value="ECO:0007669"/>
    <property type="project" value="TreeGrafter"/>
</dbReference>
<evidence type="ECO:0000256" key="2">
    <source>
        <dbReference type="SAM" id="MobiDB-lite"/>
    </source>
</evidence>
<feature type="domain" description="PID" evidence="3">
    <location>
        <begin position="90"/>
        <end position="246"/>
    </location>
</feature>
<dbReference type="RefSeq" id="XP_008065067.2">
    <property type="nucleotide sequence ID" value="XM_008066876.2"/>
</dbReference>
<comment type="similarity">
    <text evidence="1">Belongs to the CCM2 family.</text>
</comment>
<dbReference type="PROSITE" id="PS01179">
    <property type="entry name" value="PID"/>
    <property type="match status" value="1"/>
</dbReference>
<keyword evidence="4" id="KW-1185">Reference proteome</keyword>